<proteinExistence type="predicted"/>
<name>A0A557SWR0_9ARCH</name>
<dbReference type="Proteomes" id="UP000315289">
    <property type="component" value="Unassembled WGS sequence"/>
</dbReference>
<accession>A0A557SWR0</accession>
<dbReference type="AlphaFoldDB" id="A0A557SWR0"/>
<protein>
    <submittedName>
        <fullName evidence="1">Uncharacterized protein</fullName>
    </submittedName>
</protein>
<reference evidence="1 2" key="1">
    <citation type="journal article" date="2019" name="Front. Microbiol.">
        <title>Ammonia Oxidation by the Arctic Terrestrial Thaumarchaeote Candidatus Nitrosocosmicus arcticus Is Stimulated by Increasing Temperatures.</title>
        <authorList>
            <person name="Alves R.J.E."/>
            <person name="Kerou M."/>
            <person name="Zappe A."/>
            <person name="Bittner R."/>
            <person name="Abby S.S."/>
            <person name="Schmidt H.A."/>
            <person name="Pfeifer K."/>
            <person name="Schleper C."/>
        </authorList>
    </citation>
    <scope>NUCLEOTIDE SEQUENCE [LARGE SCALE GENOMIC DNA]</scope>
    <source>
        <strain evidence="1 2">Kfb</strain>
    </source>
</reference>
<dbReference type="EMBL" id="VOAH01000005">
    <property type="protein sequence ID" value="TVP41021.1"/>
    <property type="molecule type" value="Genomic_DNA"/>
</dbReference>
<keyword evidence="2" id="KW-1185">Reference proteome</keyword>
<gene>
    <name evidence="1" type="ORF">NARC_50202</name>
</gene>
<comment type="caution">
    <text evidence="1">The sequence shown here is derived from an EMBL/GenBank/DDBJ whole genome shotgun (WGS) entry which is preliminary data.</text>
</comment>
<evidence type="ECO:0000313" key="2">
    <source>
        <dbReference type="Proteomes" id="UP000315289"/>
    </source>
</evidence>
<organism evidence="1 2">
    <name type="scientific">Candidatus Nitrosocosmicus arcticus</name>
    <dbReference type="NCBI Taxonomy" id="2035267"/>
    <lineage>
        <taxon>Archaea</taxon>
        <taxon>Nitrososphaerota</taxon>
        <taxon>Nitrososphaeria</taxon>
        <taxon>Nitrososphaerales</taxon>
        <taxon>Nitrososphaeraceae</taxon>
        <taxon>Candidatus Nitrosocosmicus</taxon>
    </lineage>
</organism>
<evidence type="ECO:0000313" key="1">
    <source>
        <dbReference type="EMBL" id="TVP41021.1"/>
    </source>
</evidence>
<sequence>MLLSAFCRNGGCHILTNVTSFTRPTKSEGITFRIPSDSAFKLRQEAEKKQISLNTLVNQILREFVEWHNFAKHSDLSYLSKSLFSAILNELTEERISQIAEDYVKREYKDLVLLLEDEFTLDTILELKENWARVSGMPYKYDLISSNTDDSSMKNQNMNENAITAHKFTIQHDMGAKYSLLLKEIDRFLFAKFHVKTNFETTDNTIIITIDQP</sequence>